<accession>A0A3M7LDX4</accession>
<evidence type="ECO:0000313" key="2">
    <source>
        <dbReference type="EMBL" id="RMZ60285.1"/>
    </source>
</evidence>
<dbReference type="AlphaFoldDB" id="A0A3M7LDX4"/>
<dbReference type="SUPFAM" id="SSF52777">
    <property type="entry name" value="CoA-dependent acyltransferases"/>
    <property type="match status" value="2"/>
</dbReference>
<dbReference type="PANTHER" id="PTHR45398">
    <property type="match status" value="1"/>
</dbReference>
<dbReference type="InterPro" id="IPR001242">
    <property type="entry name" value="Condensation_dom"/>
</dbReference>
<dbReference type="GO" id="GO:0003824">
    <property type="term" value="F:catalytic activity"/>
    <property type="evidence" value="ECO:0007669"/>
    <property type="project" value="InterPro"/>
</dbReference>
<dbReference type="Proteomes" id="UP000267524">
    <property type="component" value="Unassembled WGS sequence"/>
</dbReference>
<proteinExistence type="predicted"/>
<organism evidence="2 3">
    <name type="scientific">Chryseobacterium nematophagum</name>
    <dbReference type="NCBI Taxonomy" id="2305228"/>
    <lineage>
        <taxon>Bacteria</taxon>
        <taxon>Pseudomonadati</taxon>
        <taxon>Bacteroidota</taxon>
        <taxon>Flavobacteriia</taxon>
        <taxon>Flavobacteriales</taxon>
        <taxon>Weeksellaceae</taxon>
        <taxon>Chryseobacterium group</taxon>
        <taxon>Chryseobacterium</taxon>
    </lineage>
</organism>
<dbReference type="EMBL" id="QWIV01000009">
    <property type="protein sequence ID" value="RMZ60285.1"/>
    <property type="molecule type" value="Genomic_DNA"/>
</dbReference>
<comment type="caution">
    <text evidence="2">The sequence shown here is derived from an EMBL/GenBank/DDBJ whole genome shotgun (WGS) entry which is preliminary data.</text>
</comment>
<dbReference type="Gene3D" id="3.30.559.10">
    <property type="entry name" value="Chloramphenicol acetyltransferase-like domain"/>
    <property type="match status" value="1"/>
</dbReference>
<dbReference type="InterPro" id="IPR023213">
    <property type="entry name" value="CAT-like_dom_sf"/>
</dbReference>
<reference evidence="2 3" key="1">
    <citation type="submission" date="2018-08" db="EMBL/GenBank/DDBJ databases">
        <title>Chryseobacterium nematophagum: a novel matrix digesting pathogen of nematodes.</title>
        <authorList>
            <person name="Page A."/>
            <person name="Roberts M."/>
            <person name="Felix M.-A."/>
            <person name="Weir W."/>
        </authorList>
    </citation>
    <scope>NUCLEOTIDE SEQUENCE [LARGE SCALE GENOMIC DNA]</scope>
    <source>
        <strain evidence="2 3">JUb275</strain>
    </source>
</reference>
<feature type="domain" description="Condensation" evidence="1">
    <location>
        <begin position="1"/>
        <end position="137"/>
    </location>
</feature>
<sequence>MHHIAFDGWSIDIFFRELSIIYESLLLGIEPDLRPLSISYKDFALWQRDYLSGSVLSVQLDYWKTHLNGFEPLNLPLDYARPSVVSYVGKSLSCSFSPELSTHLRSLSKDLGISLYSVMLGGYYLLLSSYSGQRDIIWVLRLLTDIIPDWRT</sequence>
<protein>
    <recommendedName>
        <fullName evidence="1">Condensation domain-containing protein</fullName>
    </recommendedName>
</protein>
<keyword evidence="3" id="KW-1185">Reference proteome</keyword>
<dbReference type="Pfam" id="PF00668">
    <property type="entry name" value="Condensation"/>
    <property type="match status" value="1"/>
</dbReference>
<name>A0A3M7LDX4_9FLAO</name>
<dbReference type="Gene3D" id="3.30.559.30">
    <property type="entry name" value="Nonribosomal peptide synthetase, condensation domain"/>
    <property type="match status" value="1"/>
</dbReference>
<evidence type="ECO:0000259" key="1">
    <source>
        <dbReference type="Pfam" id="PF00668"/>
    </source>
</evidence>
<evidence type="ECO:0000313" key="3">
    <source>
        <dbReference type="Proteomes" id="UP000267524"/>
    </source>
</evidence>
<dbReference type="PANTHER" id="PTHR45398:SF1">
    <property type="entry name" value="ENZYME, PUTATIVE (JCVI)-RELATED"/>
    <property type="match status" value="1"/>
</dbReference>
<gene>
    <name evidence="2" type="ORF">D1632_05660</name>
</gene>